<reference evidence="3" key="1">
    <citation type="submission" date="2016-06" db="EMBL/GenBank/DDBJ databases">
        <title>Parallel loss of symbiosis genes in relatives of nitrogen-fixing non-legume Parasponia.</title>
        <authorList>
            <person name="Van Velzen R."/>
            <person name="Holmer R."/>
            <person name="Bu F."/>
            <person name="Rutten L."/>
            <person name="Van Zeijl A."/>
            <person name="Liu W."/>
            <person name="Santuari L."/>
            <person name="Cao Q."/>
            <person name="Sharma T."/>
            <person name="Shen D."/>
            <person name="Roswanjaya Y."/>
            <person name="Wardhani T."/>
            <person name="Kalhor M.S."/>
            <person name="Jansen J."/>
            <person name="Van den Hoogen J."/>
            <person name="Gungor B."/>
            <person name="Hartog M."/>
            <person name="Hontelez J."/>
            <person name="Verver J."/>
            <person name="Yang W.-C."/>
            <person name="Schijlen E."/>
            <person name="Repin R."/>
            <person name="Schilthuizen M."/>
            <person name="Schranz E."/>
            <person name="Heidstra R."/>
            <person name="Miyata K."/>
            <person name="Fedorova E."/>
            <person name="Kohlen W."/>
            <person name="Bisseling T."/>
            <person name="Smit S."/>
            <person name="Geurts R."/>
        </authorList>
    </citation>
    <scope>NUCLEOTIDE SEQUENCE [LARGE SCALE GENOMIC DNA]</scope>
    <source>
        <strain evidence="3">cv. WU1-14</strain>
    </source>
</reference>
<protein>
    <submittedName>
        <fullName evidence="2">Uncharacterized protein</fullName>
    </submittedName>
</protein>
<evidence type="ECO:0000256" key="1">
    <source>
        <dbReference type="SAM" id="MobiDB-lite"/>
    </source>
</evidence>
<dbReference type="Proteomes" id="UP000237105">
    <property type="component" value="Unassembled WGS sequence"/>
</dbReference>
<feature type="region of interest" description="Disordered" evidence="1">
    <location>
        <begin position="14"/>
        <end position="50"/>
    </location>
</feature>
<accession>A0A2P5DI47</accession>
<sequence length="329" mass="37075">MLCFPPPPRLPFLLPPPLPPRGPVSNRARPVRKLPGDPNSGSFESSPTPPSSAIMFSELELLLTPFLLCSRDFEYAKLKSSSTTKWVLPMKLRLTGTKSQSSRSWPNRRRFRSGHRDRGSSPPGPPARRSSTKTDPLLDGETLEPVRNDEPHSKKINGGDDAAVVPAPAPLRRQKPIRFSHSEILPLHQFLIWVFEPHLRSHMANQSLASFLHSETKRFDVHANVAISDGVRNERTQSWTSSGKSVNEMERPSSMVRLGSSSLAIFPSLFCKLGTIFSGKLFLEKGNDSFNLDTVEEEYVLRIRREDSWKLLLCSVFCLWNWAITRVKP</sequence>
<comment type="caution">
    <text evidence="2">The sequence shown here is derived from an EMBL/GenBank/DDBJ whole genome shotgun (WGS) entry which is preliminary data.</text>
</comment>
<keyword evidence="3" id="KW-1185">Reference proteome</keyword>
<dbReference type="OrthoDB" id="10326302at2759"/>
<evidence type="ECO:0000313" key="3">
    <source>
        <dbReference type="Proteomes" id="UP000237105"/>
    </source>
</evidence>
<feature type="region of interest" description="Disordered" evidence="1">
    <location>
        <begin position="97"/>
        <end position="168"/>
    </location>
</feature>
<dbReference type="EMBL" id="JXTB01000036">
    <property type="protein sequence ID" value="PON72964.1"/>
    <property type="molecule type" value="Genomic_DNA"/>
</dbReference>
<evidence type="ECO:0000313" key="2">
    <source>
        <dbReference type="EMBL" id="PON72964.1"/>
    </source>
</evidence>
<proteinExistence type="predicted"/>
<gene>
    <name evidence="2" type="ORF">PanWU01x14_061140</name>
</gene>
<name>A0A2P5DI47_PARAD</name>
<dbReference type="AlphaFoldDB" id="A0A2P5DI47"/>
<feature type="compositionally biased region" description="Basic and acidic residues" evidence="1">
    <location>
        <begin position="144"/>
        <end position="153"/>
    </location>
</feature>
<organism evidence="2 3">
    <name type="scientific">Parasponia andersonii</name>
    <name type="common">Sponia andersonii</name>
    <dbReference type="NCBI Taxonomy" id="3476"/>
    <lineage>
        <taxon>Eukaryota</taxon>
        <taxon>Viridiplantae</taxon>
        <taxon>Streptophyta</taxon>
        <taxon>Embryophyta</taxon>
        <taxon>Tracheophyta</taxon>
        <taxon>Spermatophyta</taxon>
        <taxon>Magnoliopsida</taxon>
        <taxon>eudicotyledons</taxon>
        <taxon>Gunneridae</taxon>
        <taxon>Pentapetalae</taxon>
        <taxon>rosids</taxon>
        <taxon>fabids</taxon>
        <taxon>Rosales</taxon>
        <taxon>Cannabaceae</taxon>
        <taxon>Parasponia</taxon>
    </lineage>
</organism>